<accession>R6J4X5</accession>
<dbReference type="Proteomes" id="UP000443070">
    <property type="component" value="Unassembled WGS sequence"/>
</dbReference>
<dbReference type="RefSeq" id="WP_021717393.1">
    <property type="nucleotide sequence ID" value="NZ_CALXOS010000009.1"/>
</dbReference>
<dbReference type="InterPro" id="IPR027706">
    <property type="entry name" value="PGP_Pase"/>
</dbReference>
<dbReference type="EMBL" id="WNBW01000009">
    <property type="protein sequence ID" value="MTU04659.1"/>
    <property type="molecule type" value="Genomic_DNA"/>
</dbReference>
<gene>
    <name evidence="1" type="ORF">BN533_00490</name>
    <name evidence="2" type="ORF">GMD11_09770</name>
    <name evidence="3" type="ORF">GMD18_09635</name>
</gene>
<dbReference type="GO" id="GO:0005737">
    <property type="term" value="C:cytoplasm"/>
    <property type="evidence" value="ECO:0007669"/>
    <property type="project" value="TreeGrafter"/>
</dbReference>
<dbReference type="PANTHER" id="PTHR19288:SF25">
    <property type="entry name" value="PHOSPHATIDYLGLYCEROPHOSPHATASE GEP4, MITOCHONDRIAL"/>
    <property type="match status" value="1"/>
</dbReference>
<evidence type="ECO:0000313" key="4">
    <source>
        <dbReference type="Proteomes" id="UP000443070"/>
    </source>
</evidence>
<protein>
    <submittedName>
        <fullName evidence="1">HAD phosphatase family IIIA</fullName>
    </submittedName>
    <submittedName>
        <fullName evidence="2">YqeG family HAD IIIA-type phosphatase</fullName>
    </submittedName>
</protein>
<accession>A0A6I3RXC1</accession>
<dbReference type="NCBIfam" id="TIGR01549">
    <property type="entry name" value="HAD-SF-IA-v1"/>
    <property type="match status" value="1"/>
</dbReference>
<dbReference type="EMBL" id="CBDS010000031">
    <property type="protein sequence ID" value="CDB45362.1"/>
    <property type="molecule type" value="Genomic_DNA"/>
</dbReference>
<dbReference type="HOGENOM" id="CLU_056221_4_0_9"/>
<dbReference type="NCBIfam" id="TIGR01662">
    <property type="entry name" value="HAD-SF-IIIA"/>
    <property type="match status" value="1"/>
</dbReference>
<dbReference type="PANTHER" id="PTHR19288">
    <property type="entry name" value="4-NITROPHENYLPHOSPHATASE-RELATED"/>
    <property type="match status" value="1"/>
</dbReference>
<evidence type="ECO:0000313" key="1">
    <source>
        <dbReference type="EMBL" id="CDB45362.1"/>
    </source>
</evidence>
<evidence type="ECO:0000313" key="2">
    <source>
        <dbReference type="EMBL" id="MTT76548.1"/>
    </source>
</evidence>
<dbReference type="GO" id="GO:0008962">
    <property type="term" value="F:phosphatidylglycerophosphatase activity"/>
    <property type="evidence" value="ECO:0007669"/>
    <property type="project" value="InterPro"/>
</dbReference>
<dbReference type="eggNOG" id="COG2179">
    <property type="taxonomic scope" value="Bacteria"/>
</dbReference>
<sequence>MLKIFCPDFRFDSIASIPVEWLKKQQVERVILDVDNTLLPRDEVQLDADVLNWLQLLRKNEIEIVLLSNNGGERLRKISEAAQIEAVSWAVKPMPWGFKRALKRFGRQQGKVLVIGDQLLTDVLGAKRMGFTVLWVRSLQGKEFPMTRITRQIEKMLVRRLDAQGLLPEERK</sequence>
<dbReference type="InterPro" id="IPR010021">
    <property type="entry name" value="PGPP1/Gep4"/>
</dbReference>
<dbReference type="AlphaFoldDB" id="R6J4X5"/>
<dbReference type="Proteomes" id="UP000484547">
    <property type="component" value="Unassembled WGS sequence"/>
</dbReference>
<reference evidence="1" key="1">
    <citation type="submission" date="2012-11" db="EMBL/GenBank/DDBJ databases">
        <title>Dependencies among metagenomic species, viruses, plasmids and units of genetic variation.</title>
        <authorList>
            <person name="Nielsen H.B."/>
            <person name="Almeida M."/>
            <person name="Juncker A.S."/>
            <person name="Rasmussen S."/>
            <person name="Li J."/>
            <person name="Sunagawa S."/>
            <person name="Plichta D."/>
            <person name="Gautier L."/>
            <person name="Le Chatelier E."/>
            <person name="Peletier E."/>
            <person name="Bonde I."/>
            <person name="Nielsen T."/>
            <person name="Manichanh C."/>
            <person name="Arumugam M."/>
            <person name="Batto J."/>
            <person name="Santos M.B.Q.D."/>
            <person name="Blom N."/>
            <person name="Borruel N."/>
            <person name="Burgdorf K.S."/>
            <person name="Boumezbeur F."/>
            <person name="Casellas F."/>
            <person name="Dore J."/>
            <person name="Guarner F."/>
            <person name="Hansen T."/>
            <person name="Hildebrand F."/>
            <person name="Kaas R.S."/>
            <person name="Kennedy S."/>
            <person name="Kristiansen K."/>
            <person name="Kultima J.R."/>
            <person name="Leonard P."/>
            <person name="Levenez F."/>
            <person name="Lund O."/>
            <person name="Moumen B."/>
            <person name="Le Paslier D."/>
            <person name="Pons N."/>
            <person name="Pedersen O."/>
            <person name="Prifti E."/>
            <person name="Qin J."/>
            <person name="Raes J."/>
            <person name="Tap J."/>
            <person name="Tims S."/>
            <person name="Ussery D.W."/>
            <person name="Yamada T."/>
            <person name="MetaHit consortium"/>
            <person name="Renault P."/>
            <person name="Sicheritz-Ponten T."/>
            <person name="Bork P."/>
            <person name="Wang J."/>
            <person name="Brunak S."/>
            <person name="Ehrlich S.D."/>
        </authorList>
    </citation>
    <scope>NUCLEOTIDE SEQUENCE [LARGE SCALE GENOMIC DNA]</scope>
</reference>
<evidence type="ECO:0000313" key="3">
    <source>
        <dbReference type="EMBL" id="MTU04659.1"/>
    </source>
</evidence>
<dbReference type="OrthoDB" id="9787572at2"/>
<dbReference type="STRING" id="1262914.BN533_00490"/>
<dbReference type="InterPro" id="IPR023214">
    <property type="entry name" value="HAD_sf"/>
</dbReference>
<evidence type="ECO:0000313" key="5">
    <source>
        <dbReference type="Proteomes" id="UP000484547"/>
    </source>
</evidence>
<name>R6J4X5_9FIRM</name>
<comment type="caution">
    <text evidence="1">The sequence shown here is derived from an EMBL/GenBank/DDBJ whole genome shotgun (WGS) entry which is preliminary data.</text>
</comment>
<organism evidence="1">
    <name type="scientific">Phascolarctobacterium faecium</name>
    <dbReference type="NCBI Taxonomy" id="33025"/>
    <lineage>
        <taxon>Bacteria</taxon>
        <taxon>Bacillati</taxon>
        <taxon>Bacillota</taxon>
        <taxon>Negativicutes</taxon>
        <taxon>Acidaminococcales</taxon>
        <taxon>Acidaminococcaceae</taxon>
        <taxon>Phascolarctobacterium</taxon>
    </lineage>
</organism>
<proteinExistence type="predicted"/>
<dbReference type="SUPFAM" id="SSF56784">
    <property type="entry name" value="HAD-like"/>
    <property type="match status" value="1"/>
</dbReference>
<dbReference type="InterPro" id="IPR006549">
    <property type="entry name" value="HAD-SF_hydro_IIIA"/>
</dbReference>
<dbReference type="InterPro" id="IPR006439">
    <property type="entry name" value="HAD-SF_hydro_IA"/>
</dbReference>
<keyword evidence="4" id="KW-1185">Reference proteome</keyword>
<dbReference type="NCBIfam" id="TIGR01668">
    <property type="entry name" value="YqeG_hyp_ppase"/>
    <property type="match status" value="1"/>
</dbReference>
<dbReference type="Gene3D" id="3.40.50.1000">
    <property type="entry name" value="HAD superfamily/HAD-like"/>
    <property type="match status" value="1"/>
</dbReference>
<dbReference type="EMBL" id="WNBM01000009">
    <property type="protein sequence ID" value="MTT76548.1"/>
    <property type="molecule type" value="Genomic_DNA"/>
</dbReference>
<dbReference type="Pfam" id="PF09419">
    <property type="entry name" value="PGP_phosphatase"/>
    <property type="match status" value="1"/>
</dbReference>
<reference evidence="4 5" key="2">
    <citation type="journal article" date="2019" name="Nat. Med.">
        <title>A library of human gut bacterial isolates paired with longitudinal multiomics data enables mechanistic microbiome research.</title>
        <authorList>
            <person name="Poyet M."/>
            <person name="Groussin M."/>
            <person name="Gibbons S.M."/>
            <person name="Avila-Pacheco J."/>
            <person name="Jiang X."/>
            <person name="Kearney S.M."/>
            <person name="Perrotta A.R."/>
            <person name="Berdy B."/>
            <person name="Zhao S."/>
            <person name="Lieberman T.D."/>
            <person name="Swanson P.K."/>
            <person name="Smith M."/>
            <person name="Roesemann S."/>
            <person name="Alexander J.E."/>
            <person name="Rich S.A."/>
            <person name="Livny J."/>
            <person name="Vlamakis H."/>
            <person name="Clish C."/>
            <person name="Bullock K."/>
            <person name="Deik A."/>
            <person name="Scott J."/>
            <person name="Pierce K.A."/>
            <person name="Xavier R.J."/>
            <person name="Alm E.J."/>
        </authorList>
    </citation>
    <scope>NUCLEOTIDE SEQUENCE [LARGE SCALE GENOMIC DNA]</scope>
    <source>
        <strain evidence="2 5">BIOML-A13</strain>
        <strain evidence="3 4">BIOML-A3</strain>
    </source>
</reference>
<dbReference type="InterPro" id="IPR036412">
    <property type="entry name" value="HAD-like_sf"/>
</dbReference>